<dbReference type="EMBL" id="JANJYJ010000001">
    <property type="protein sequence ID" value="KAK3232426.1"/>
    <property type="molecule type" value="Genomic_DNA"/>
</dbReference>
<evidence type="ECO:0000313" key="1">
    <source>
        <dbReference type="EMBL" id="KAK3232426.1"/>
    </source>
</evidence>
<proteinExistence type="predicted"/>
<accession>A0AAE0B9P0</accession>
<dbReference type="PANTHER" id="PTHR37610">
    <property type="entry name" value="CCHC-TYPE DOMAIN-CONTAINING PROTEIN"/>
    <property type="match status" value="1"/>
</dbReference>
<sequence length="120" mass="14190">MEEKISSNYLGYSTNKEMWGNLTQMYSDLGNQSQIYEMQLKLGELKQENETVTKYFCGLKRLWQDLDMFWEYKWKDPTDGAHYQKEIDSTRVFHFLAGLNVEFDDVRCPDHKQAASSTPK</sequence>
<evidence type="ECO:0000313" key="2">
    <source>
        <dbReference type="Proteomes" id="UP001281410"/>
    </source>
</evidence>
<keyword evidence="2" id="KW-1185">Reference proteome</keyword>
<dbReference type="Proteomes" id="UP001281410">
    <property type="component" value="Unassembled WGS sequence"/>
</dbReference>
<protein>
    <recommendedName>
        <fullName evidence="3">Retrotransposon gag domain-containing protein</fullName>
    </recommendedName>
</protein>
<name>A0AAE0B9P0_9ROSI</name>
<dbReference type="AlphaFoldDB" id="A0AAE0B9P0"/>
<organism evidence="1 2">
    <name type="scientific">Dipteronia sinensis</name>
    <dbReference type="NCBI Taxonomy" id="43782"/>
    <lineage>
        <taxon>Eukaryota</taxon>
        <taxon>Viridiplantae</taxon>
        <taxon>Streptophyta</taxon>
        <taxon>Embryophyta</taxon>
        <taxon>Tracheophyta</taxon>
        <taxon>Spermatophyta</taxon>
        <taxon>Magnoliopsida</taxon>
        <taxon>eudicotyledons</taxon>
        <taxon>Gunneridae</taxon>
        <taxon>Pentapetalae</taxon>
        <taxon>rosids</taxon>
        <taxon>malvids</taxon>
        <taxon>Sapindales</taxon>
        <taxon>Sapindaceae</taxon>
        <taxon>Hippocastanoideae</taxon>
        <taxon>Acereae</taxon>
        <taxon>Dipteronia</taxon>
    </lineage>
</organism>
<evidence type="ECO:0008006" key="3">
    <source>
        <dbReference type="Google" id="ProtNLM"/>
    </source>
</evidence>
<dbReference type="PANTHER" id="PTHR37610:SF47">
    <property type="entry name" value="RETROTRANSPOSON COPIA-LIKE N-TERMINAL DOMAIN-CONTAINING PROTEIN"/>
    <property type="match status" value="1"/>
</dbReference>
<reference evidence="1" key="1">
    <citation type="journal article" date="2023" name="Plant J.">
        <title>Genome sequences and population genomics provide insights into the demographic history, inbreeding, and mutation load of two 'living fossil' tree species of Dipteronia.</title>
        <authorList>
            <person name="Feng Y."/>
            <person name="Comes H.P."/>
            <person name="Chen J."/>
            <person name="Zhu S."/>
            <person name="Lu R."/>
            <person name="Zhang X."/>
            <person name="Li P."/>
            <person name="Qiu J."/>
            <person name="Olsen K.M."/>
            <person name="Qiu Y."/>
        </authorList>
    </citation>
    <scope>NUCLEOTIDE SEQUENCE</scope>
    <source>
        <strain evidence="1">NBL</strain>
    </source>
</reference>
<gene>
    <name evidence="1" type="ORF">Dsin_004307</name>
</gene>
<comment type="caution">
    <text evidence="1">The sequence shown here is derived from an EMBL/GenBank/DDBJ whole genome shotgun (WGS) entry which is preliminary data.</text>
</comment>